<evidence type="ECO:0000256" key="9">
    <source>
        <dbReference type="ARBA" id="ARBA00023125"/>
    </source>
</evidence>
<evidence type="ECO:0000259" key="16">
    <source>
        <dbReference type="PROSITE" id="PS50944"/>
    </source>
</evidence>
<keyword evidence="12" id="KW-0464">Manganese</keyword>
<comment type="subcellular location">
    <subcellularLocation>
        <location evidence="1">Cytoplasm</location>
    </subcellularLocation>
</comment>
<dbReference type="InterPro" id="IPR036388">
    <property type="entry name" value="WH-like_DNA-bd_sf"/>
</dbReference>
<dbReference type="RefSeq" id="WP_194536866.1">
    <property type="nucleotide sequence ID" value="NZ_JACEFB010000002.1"/>
</dbReference>
<evidence type="ECO:0000256" key="12">
    <source>
        <dbReference type="ARBA" id="ARBA00023211"/>
    </source>
</evidence>
<evidence type="ECO:0000256" key="8">
    <source>
        <dbReference type="ARBA" id="ARBA00023015"/>
    </source>
</evidence>
<evidence type="ECO:0000256" key="5">
    <source>
        <dbReference type="ARBA" id="ARBA00022490"/>
    </source>
</evidence>
<comment type="subunit">
    <text evidence="3">Homodimer.</text>
</comment>
<dbReference type="InterPro" id="IPR008988">
    <property type="entry name" value="Transcriptional_repressor_C"/>
</dbReference>
<evidence type="ECO:0000256" key="7">
    <source>
        <dbReference type="ARBA" id="ARBA00023004"/>
    </source>
</evidence>
<comment type="similarity">
    <text evidence="2">Belongs to the DtxR/MntR family.</text>
</comment>
<dbReference type="SMART" id="SM00529">
    <property type="entry name" value="HTH_DTXR"/>
    <property type="match status" value="1"/>
</dbReference>
<dbReference type="InterPro" id="IPR050536">
    <property type="entry name" value="DtxR_MntR_Metal-Reg"/>
</dbReference>
<dbReference type="GO" id="GO:0046914">
    <property type="term" value="F:transition metal ion binding"/>
    <property type="evidence" value="ECO:0007669"/>
    <property type="project" value="InterPro"/>
</dbReference>
<dbReference type="Gene3D" id="1.10.10.10">
    <property type="entry name" value="Winged helix-like DNA-binding domain superfamily/Winged helix DNA-binding domain"/>
    <property type="match status" value="1"/>
</dbReference>
<evidence type="ECO:0000256" key="4">
    <source>
        <dbReference type="ARBA" id="ARBA00022386"/>
    </source>
</evidence>
<evidence type="ECO:0000256" key="10">
    <source>
        <dbReference type="ARBA" id="ARBA00023159"/>
    </source>
</evidence>
<reference evidence="17 18" key="1">
    <citation type="submission" date="2020-07" db="EMBL/GenBank/DDBJ databases">
        <title>Thermogemmata thermophila gen. nov., sp. nov., a novel moderate thermophilic planctomycete from a Kamchatka hot spring.</title>
        <authorList>
            <person name="Elcheninov A.G."/>
            <person name="Podosokorskaya O.A."/>
            <person name="Kovaleva O.L."/>
            <person name="Novikov A."/>
            <person name="Bonch-Osmolovskaya E.A."/>
            <person name="Toshchakov S.V."/>
            <person name="Kublanov I.V."/>
        </authorList>
    </citation>
    <scope>NUCLEOTIDE SEQUENCE [LARGE SCALE GENOMIC DNA]</scope>
    <source>
        <strain evidence="17 18">2918</strain>
    </source>
</reference>
<evidence type="ECO:0000256" key="13">
    <source>
        <dbReference type="ARBA" id="ARBA00025185"/>
    </source>
</evidence>
<dbReference type="Pfam" id="PF02742">
    <property type="entry name" value="Fe_dep_repr_C"/>
    <property type="match status" value="1"/>
</dbReference>
<evidence type="ECO:0000256" key="11">
    <source>
        <dbReference type="ARBA" id="ARBA00023163"/>
    </source>
</evidence>
<accession>A0A7V9AB60</accession>
<comment type="function">
    <text evidence="13">In the presence of manganese, represses expression of mntH and mntS. Up-regulates expression of mntP.</text>
</comment>
<evidence type="ECO:0000256" key="2">
    <source>
        <dbReference type="ARBA" id="ARBA00007871"/>
    </source>
</evidence>
<dbReference type="Gene3D" id="2.30.30.90">
    <property type="match status" value="1"/>
</dbReference>
<dbReference type="Gene3D" id="1.10.60.10">
    <property type="entry name" value="Iron dependent repressor, metal binding and dimerisation domain"/>
    <property type="match status" value="1"/>
</dbReference>
<evidence type="ECO:0000256" key="1">
    <source>
        <dbReference type="ARBA" id="ARBA00004496"/>
    </source>
</evidence>
<evidence type="ECO:0000256" key="14">
    <source>
        <dbReference type="ARBA" id="ARBA00032593"/>
    </source>
</evidence>
<keyword evidence="11" id="KW-0804">Transcription</keyword>
<dbReference type="SUPFAM" id="SSF50037">
    <property type="entry name" value="C-terminal domain of transcriptional repressors"/>
    <property type="match status" value="1"/>
</dbReference>
<sequence length="246" mass="27323">MPQQPPLSKAIQDYLKAIHRLGGAQRQVAPTQIAQALKVKGPSVTGMLKRLAEGGWIEYQPSRGARLTRAGVMAARRVIRRHRLVELFLTQVLGLDWSEVDAEAEALEHAISPRLEQALAAYLGEPVEDPHGHPIPSRTGSLRRRRLKPLPAFRVGQTVIIREVQDDNPARLRHWRELGLVPGALVQVLGYHELEDVYELQVGERRLRLGRLPLSGLHGQLWTSPRSAPASLRLQTPPPSSSDGQS</sequence>
<keyword evidence="8" id="KW-0805">Transcription regulation</keyword>
<dbReference type="GO" id="GO:0003700">
    <property type="term" value="F:DNA-binding transcription factor activity"/>
    <property type="evidence" value="ECO:0007669"/>
    <property type="project" value="InterPro"/>
</dbReference>
<organism evidence="17 18">
    <name type="scientific">Thermogemmata fonticola</name>
    <dbReference type="NCBI Taxonomy" id="2755323"/>
    <lineage>
        <taxon>Bacteria</taxon>
        <taxon>Pseudomonadati</taxon>
        <taxon>Planctomycetota</taxon>
        <taxon>Planctomycetia</taxon>
        <taxon>Gemmatales</taxon>
        <taxon>Gemmataceae</taxon>
        <taxon>Thermogemmata</taxon>
    </lineage>
</organism>
<keyword evidence="10" id="KW-0010">Activator</keyword>
<dbReference type="GO" id="GO:0005737">
    <property type="term" value="C:cytoplasm"/>
    <property type="evidence" value="ECO:0007669"/>
    <property type="project" value="UniProtKB-SubCell"/>
</dbReference>
<keyword evidence="5" id="KW-0963">Cytoplasm</keyword>
<dbReference type="AlphaFoldDB" id="A0A7V9AB60"/>
<dbReference type="SUPFAM" id="SSF46785">
    <property type="entry name" value="Winged helix' DNA-binding domain"/>
    <property type="match status" value="1"/>
</dbReference>
<dbReference type="InterPro" id="IPR022689">
    <property type="entry name" value="Iron_dep_repressor"/>
</dbReference>
<evidence type="ECO:0000313" key="18">
    <source>
        <dbReference type="Proteomes" id="UP000542342"/>
    </source>
</evidence>
<dbReference type="Proteomes" id="UP000542342">
    <property type="component" value="Unassembled WGS sequence"/>
</dbReference>
<keyword evidence="9" id="KW-0238">DNA-binding</keyword>
<dbReference type="InterPro" id="IPR036421">
    <property type="entry name" value="Fe_dep_repressor_sf"/>
</dbReference>
<feature type="domain" description="HTH dtxR-type" evidence="16">
    <location>
        <begin position="7"/>
        <end position="68"/>
    </location>
</feature>
<name>A0A7V9AB60_9BACT</name>
<dbReference type="SUPFAM" id="SSF47979">
    <property type="entry name" value="Iron-dependent repressor protein, dimerization domain"/>
    <property type="match status" value="1"/>
</dbReference>
<feature type="region of interest" description="Disordered" evidence="15">
    <location>
        <begin position="225"/>
        <end position="246"/>
    </location>
</feature>
<dbReference type="InterPro" id="IPR022687">
    <property type="entry name" value="HTH_DTXR"/>
</dbReference>
<proteinExistence type="inferred from homology"/>
<dbReference type="Pfam" id="PF04023">
    <property type="entry name" value="FeoA"/>
    <property type="match status" value="1"/>
</dbReference>
<keyword evidence="18" id="KW-1185">Reference proteome</keyword>
<dbReference type="Pfam" id="PF01325">
    <property type="entry name" value="Fe_dep_repress"/>
    <property type="match status" value="1"/>
</dbReference>
<dbReference type="PANTHER" id="PTHR33238">
    <property type="entry name" value="IRON (METAL) DEPENDENT REPRESSOR, DTXR FAMILY"/>
    <property type="match status" value="1"/>
</dbReference>
<dbReference type="InterPro" id="IPR007167">
    <property type="entry name" value="Fe-transptr_FeoA-like"/>
</dbReference>
<dbReference type="InterPro" id="IPR036390">
    <property type="entry name" value="WH_DNA-bd_sf"/>
</dbReference>
<evidence type="ECO:0000313" key="17">
    <source>
        <dbReference type="EMBL" id="MBA2225442.1"/>
    </source>
</evidence>
<gene>
    <name evidence="17" type="ORF">H0921_04600</name>
</gene>
<dbReference type="PROSITE" id="PS50944">
    <property type="entry name" value="HTH_DTXR"/>
    <property type="match status" value="1"/>
</dbReference>
<evidence type="ECO:0000256" key="15">
    <source>
        <dbReference type="SAM" id="MobiDB-lite"/>
    </source>
</evidence>
<dbReference type="InterPro" id="IPR038157">
    <property type="entry name" value="FeoA_core_dom"/>
</dbReference>
<evidence type="ECO:0000256" key="3">
    <source>
        <dbReference type="ARBA" id="ARBA00011738"/>
    </source>
</evidence>
<dbReference type="InterPro" id="IPR001367">
    <property type="entry name" value="Fe_dep_repressor"/>
</dbReference>
<dbReference type="PANTHER" id="PTHR33238:SF11">
    <property type="entry name" value="TRANSCRIPTIONAL REGULATOR MNTR"/>
    <property type="match status" value="1"/>
</dbReference>
<protein>
    <recommendedName>
        <fullName evidence="4">Transcriptional regulator MntR</fullName>
    </recommendedName>
    <alternativeName>
        <fullName evidence="14">Manganese transport regulator</fullName>
    </alternativeName>
</protein>
<comment type="caution">
    <text evidence="17">The sequence shown here is derived from an EMBL/GenBank/DDBJ whole genome shotgun (WGS) entry which is preliminary data.</text>
</comment>
<dbReference type="EMBL" id="JACEFB010000002">
    <property type="protein sequence ID" value="MBA2225442.1"/>
    <property type="molecule type" value="Genomic_DNA"/>
</dbReference>
<dbReference type="GO" id="GO:0003677">
    <property type="term" value="F:DNA binding"/>
    <property type="evidence" value="ECO:0007669"/>
    <property type="project" value="UniProtKB-KW"/>
</dbReference>
<keyword evidence="7" id="KW-0408">Iron</keyword>
<keyword evidence="6" id="KW-0678">Repressor</keyword>
<dbReference type="GO" id="GO:0046983">
    <property type="term" value="F:protein dimerization activity"/>
    <property type="evidence" value="ECO:0007669"/>
    <property type="project" value="InterPro"/>
</dbReference>
<evidence type="ECO:0000256" key="6">
    <source>
        <dbReference type="ARBA" id="ARBA00022491"/>
    </source>
</evidence>